<evidence type="ECO:0000313" key="3">
    <source>
        <dbReference type="EMBL" id="KAK5061487.1"/>
    </source>
</evidence>
<dbReference type="AlphaFoldDB" id="A0AAV9NP69"/>
<keyword evidence="2" id="KW-1133">Transmembrane helix</keyword>
<organism evidence="3 4">
    <name type="scientific">Exophiala bonariae</name>
    <dbReference type="NCBI Taxonomy" id="1690606"/>
    <lineage>
        <taxon>Eukaryota</taxon>
        <taxon>Fungi</taxon>
        <taxon>Dikarya</taxon>
        <taxon>Ascomycota</taxon>
        <taxon>Pezizomycotina</taxon>
        <taxon>Eurotiomycetes</taxon>
        <taxon>Chaetothyriomycetidae</taxon>
        <taxon>Chaetothyriales</taxon>
        <taxon>Herpotrichiellaceae</taxon>
        <taxon>Exophiala</taxon>
    </lineage>
</organism>
<gene>
    <name evidence="3" type="ORF">LTR84_008031</name>
</gene>
<reference evidence="3 4" key="1">
    <citation type="submission" date="2023-08" db="EMBL/GenBank/DDBJ databases">
        <title>Black Yeasts Isolated from many extreme environments.</title>
        <authorList>
            <person name="Coleine C."/>
            <person name="Stajich J.E."/>
            <person name="Selbmann L."/>
        </authorList>
    </citation>
    <scope>NUCLEOTIDE SEQUENCE [LARGE SCALE GENOMIC DNA]</scope>
    <source>
        <strain evidence="3 4">CCFEE 5792</strain>
    </source>
</reference>
<evidence type="ECO:0000313" key="4">
    <source>
        <dbReference type="Proteomes" id="UP001358417"/>
    </source>
</evidence>
<dbReference type="Proteomes" id="UP001358417">
    <property type="component" value="Unassembled WGS sequence"/>
</dbReference>
<dbReference type="RefSeq" id="XP_064710584.1">
    <property type="nucleotide sequence ID" value="XM_064851581.1"/>
</dbReference>
<feature type="compositionally biased region" description="Polar residues" evidence="1">
    <location>
        <begin position="32"/>
        <end position="42"/>
    </location>
</feature>
<evidence type="ECO:0000256" key="1">
    <source>
        <dbReference type="SAM" id="MobiDB-lite"/>
    </source>
</evidence>
<keyword evidence="4" id="KW-1185">Reference proteome</keyword>
<comment type="caution">
    <text evidence="3">The sequence shown here is derived from an EMBL/GenBank/DDBJ whole genome shotgun (WGS) entry which is preliminary data.</text>
</comment>
<feature type="transmembrane region" description="Helical" evidence="2">
    <location>
        <begin position="180"/>
        <end position="205"/>
    </location>
</feature>
<evidence type="ECO:0000256" key="2">
    <source>
        <dbReference type="SAM" id="Phobius"/>
    </source>
</evidence>
<accession>A0AAV9NP69</accession>
<keyword evidence="2" id="KW-0472">Membrane</keyword>
<name>A0AAV9NP69_9EURO</name>
<dbReference type="EMBL" id="JAVRRD010000003">
    <property type="protein sequence ID" value="KAK5061487.1"/>
    <property type="molecule type" value="Genomic_DNA"/>
</dbReference>
<feature type="transmembrane region" description="Helical" evidence="2">
    <location>
        <begin position="225"/>
        <end position="248"/>
    </location>
</feature>
<protein>
    <submittedName>
        <fullName evidence="3">Uncharacterized protein</fullName>
    </submittedName>
</protein>
<sequence>MDIHALNNPRNPRYAALPEYADSPDPEVAGGQHNTHQPSSMADNDGHRPVSDDERLETKTDSNRSKTRGLGLGNIVGHPSQIKRVPVGITRSTTTEGLLSPASLSPANFARVASQENVSFGHAGKTAEFYNIPSYQASSAYLGPSTPGSLHSDMGLLPSPRKVDAACPTQRDILTSPWSWISAPLILLAIYSTVFSGIFLGIALAKPRWGDKVGTNGHLSFANASLLSAIFSKTVEISFVTVFVALLGQVLTRRAFWRANGTGGISIAEMNMRTWIMQPGSLLVGWQSVRYANSIIGATVLISAFSTTWYTTASEALVSPKLKFGPIQERSLSGLVRASYANAMYLGYTCEVPFATTEVDDFKNSTCLQIKHAGMGFSFLSSFLRDWTESVAAGNTTDSASSFDHRPLPVAVLYDNTTVNGQWITPSRENITTDSTTHGRLVENVTMAMPHAGIFKAVREKSNHILQPNDLQGAGEYIVQASLPAPIVNILCVGLSAEELSPMIVNVTNVTTYVPNATVVDSIFGFDPDAEVKTTPFFPKIPIEYNTIVHIPSVWGPPAISLLATPPKDTTTNEHVLCTIKSALYRNCTTYYKVAQSGGLLTVHCDDDKRNTLPYYRTRPDAPIGVWNSDWKDIGGEWIRSLALNNGVSDANASSARLLTQYIPEYDRDTPTTLPTTKPTIGEALGVLAGGTLLLASQDGPFEHDWNYTETTLSEPQYQSFPAMYTYKDYASGGTQGWQSLFYVVLSTTFLLSATALGYLCWKFTTEGYVTDYTEPQNLFALAVNSPPSTSLYGACGGGPKGEVIARKWTVDMTNTDGDLEGFQYQPLSSTGRHPHFSIRCTDEELSPMIHHTPGTPQTTKRAKFRRTRPPTMNESWGLGSPVVEQYQRLAGRP</sequence>
<proteinExistence type="predicted"/>
<feature type="region of interest" description="Disordered" evidence="1">
    <location>
        <begin position="847"/>
        <end position="879"/>
    </location>
</feature>
<feature type="transmembrane region" description="Helical" evidence="2">
    <location>
        <begin position="291"/>
        <end position="310"/>
    </location>
</feature>
<dbReference type="GeneID" id="89976196"/>
<feature type="region of interest" description="Disordered" evidence="1">
    <location>
        <begin position="1"/>
        <end position="77"/>
    </location>
</feature>
<feature type="compositionally biased region" description="Basic and acidic residues" evidence="1">
    <location>
        <begin position="44"/>
        <end position="64"/>
    </location>
</feature>
<keyword evidence="2" id="KW-0812">Transmembrane</keyword>